<keyword evidence="2" id="KW-1185">Reference proteome</keyword>
<dbReference type="EMBL" id="NJET01000004">
    <property type="protein sequence ID" value="PHH66864.1"/>
    <property type="molecule type" value="Genomic_DNA"/>
</dbReference>
<dbReference type="Proteomes" id="UP000226192">
    <property type="component" value="Unassembled WGS sequence"/>
</dbReference>
<reference evidence="1 2" key="1">
    <citation type="submission" date="2017-06" db="EMBL/GenBank/DDBJ databases">
        <title>Ant-infecting Ophiocordyceps genomes reveal a high diversity of potential behavioral manipulation genes and a possible major role for enterotoxins.</title>
        <authorList>
            <person name="De Bekker C."/>
            <person name="Evans H.C."/>
            <person name="Brachmann A."/>
            <person name="Hughes D.P."/>
        </authorList>
    </citation>
    <scope>NUCLEOTIDE SEQUENCE [LARGE SCALE GENOMIC DNA]</scope>
    <source>
        <strain evidence="1 2">Map64</strain>
    </source>
</reference>
<proteinExistence type="predicted"/>
<evidence type="ECO:0000313" key="2">
    <source>
        <dbReference type="Proteomes" id="UP000226192"/>
    </source>
</evidence>
<organism evidence="1 2">
    <name type="scientific">Ophiocordyceps australis</name>
    <dbReference type="NCBI Taxonomy" id="1399860"/>
    <lineage>
        <taxon>Eukaryota</taxon>
        <taxon>Fungi</taxon>
        <taxon>Dikarya</taxon>
        <taxon>Ascomycota</taxon>
        <taxon>Pezizomycotina</taxon>
        <taxon>Sordariomycetes</taxon>
        <taxon>Hypocreomycetidae</taxon>
        <taxon>Hypocreales</taxon>
        <taxon>Ophiocordycipitaceae</taxon>
        <taxon>Ophiocordyceps</taxon>
    </lineage>
</organism>
<protein>
    <submittedName>
        <fullName evidence="1">Uncharacterized protein</fullName>
    </submittedName>
</protein>
<comment type="caution">
    <text evidence="1">The sequence shown here is derived from an EMBL/GenBank/DDBJ whole genome shotgun (WGS) entry which is preliminary data.</text>
</comment>
<accession>A0A2C5YIQ8</accession>
<evidence type="ECO:0000313" key="1">
    <source>
        <dbReference type="EMBL" id="PHH66864.1"/>
    </source>
</evidence>
<sequence length="185" mass="21242">MFFDIESASGGLDDRWENGVRMHQWDRVKNIKYEENCNFTFIMRKPDGSPYRTQALIGTPFSMDDDEQKPSNRPEPPTIQAVEWTDDGCKLSNGWFYWPTPEGNFYKNGLEGDWEDKDLPIPEGVDENCPEIAIQFHDAESSKLFTRDSSEPKVEVVVLKDEIDEFVEKAALEGYQGFSKPLSMA</sequence>
<dbReference type="AlphaFoldDB" id="A0A2C5YIQ8"/>
<name>A0A2C5YIQ8_9HYPO</name>
<gene>
    <name evidence="1" type="ORF">CDD81_5216</name>
</gene>